<dbReference type="InterPro" id="IPR013656">
    <property type="entry name" value="PAS_4"/>
</dbReference>
<gene>
    <name evidence="3" type="ORF">ACFPJA_03605</name>
</gene>
<evidence type="ECO:0000256" key="1">
    <source>
        <dbReference type="SAM" id="MobiDB-lite"/>
    </source>
</evidence>
<dbReference type="EMBL" id="JBHSKV010000004">
    <property type="protein sequence ID" value="MFC5133812.1"/>
    <property type="molecule type" value="Genomic_DNA"/>
</dbReference>
<protein>
    <submittedName>
        <fullName evidence="3">PAS domain-containing protein</fullName>
    </submittedName>
</protein>
<dbReference type="CDD" id="cd00130">
    <property type="entry name" value="PAS"/>
    <property type="match status" value="1"/>
</dbReference>
<dbReference type="RefSeq" id="WP_238987710.1">
    <property type="nucleotide sequence ID" value="NZ_JBHSKV010000004.1"/>
</dbReference>
<reference evidence="3 4" key="1">
    <citation type="journal article" date="2019" name="Int. J. Syst. Evol. Microbiol.">
        <title>The Global Catalogue of Microorganisms (GCM) 10K type strain sequencing project: providing services to taxonomists for standard genome sequencing and annotation.</title>
        <authorList>
            <consortium name="The Broad Institute Genomics Platform"/>
            <consortium name="The Broad Institute Genome Sequencing Center for Infectious Disease"/>
            <person name="Wu L."/>
            <person name="Ma J."/>
        </authorList>
    </citation>
    <scope>NUCLEOTIDE SEQUENCE [LARGE SCALE GENOMIC DNA]</scope>
    <source>
        <strain evidence="3 4">CGMCC 1.16026</strain>
    </source>
</reference>
<accession>A0ABD5QNF7</accession>
<dbReference type="InterPro" id="IPR000014">
    <property type="entry name" value="PAS"/>
</dbReference>
<comment type="caution">
    <text evidence="3">The sequence shown here is derived from an EMBL/GenBank/DDBJ whole genome shotgun (WGS) entry which is preliminary data.</text>
</comment>
<sequence length="224" mass="25152">MEERAELLDRMTDAFVALDADDRITYLNARAAGVTAGDRDRDDLVGERVWDVFPGVIDTEFRTALERARETGKSTTATIHYEPADRFFETRVYPFDSGVSVYSRDVTEAMHERRELERRESVMHRLHEAISERDATFERKVASLLALGREVLGVESGLLSRVQGDRYRTVVVDDATGEFAEGDVVSLSSTVCERVVSTERSLQASRRRTTPISPSVTGSSRSIE</sequence>
<evidence type="ECO:0000259" key="2">
    <source>
        <dbReference type="SMART" id="SM00091"/>
    </source>
</evidence>
<evidence type="ECO:0000313" key="4">
    <source>
        <dbReference type="Proteomes" id="UP001596145"/>
    </source>
</evidence>
<dbReference type="SMART" id="SM00091">
    <property type="entry name" value="PAS"/>
    <property type="match status" value="1"/>
</dbReference>
<dbReference type="Proteomes" id="UP001596145">
    <property type="component" value="Unassembled WGS sequence"/>
</dbReference>
<evidence type="ECO:0000313" key="3">
    <source>
        <dbReference type="EMBL" id="MFC5133812.1"/>
    </source>
</evidence>
<dbReference type="Pfam" id="PF08448">
    <property type="entry name" value="PAS_4"/>
    <property type="match status" value="1"/>
</dbReference>
<dbReference type="SUPFAM" id="SSF55785">
    <property type="entry name" value="PYP-like sensor domain (PAS domain)"/>
    <property type="match status" value="1"/>
</dbReference>
<feature type="region of interest" description="Disordered" evidence="1">
    <location>
        <begin position="199"/>
        <end position="224"/>
    </location>
</feature>
<dbReference type="InterPro" id="IPR035965">
    <property type="entry name" value="PAS-like_dom_sf"/>
</dbReference>
<dbReference type="AlphaFoldDB" id="A0ABD5QNF7"/>
<feature type="domain" description="PAS" evidence="2">
    <location>
        <begin position="2"/>
        <end position="70"/>
    </location>
</feature>
<proteinExistence type="predicted"/>
<organism evidence="3 4">
    <name type="scientific">Halorubrum glutamatedens</name>
    <dbReference type="NCBI Taxonomy" id="2707018"/>
    <lineage>
        <taxon>Archaea</taxon>
        <taxon>Methanobacteriati</taxon>
        <taxon>Methanobacteriota</taxon>
        <taxon>Stenosarchaea group</taxon>
        <taxon>Halobacteria</taxon>
        <taxon>Halobacteriales</taxon>
        <taxon>Haloferacaceae</taxon>
        <taxon>Halorubrum</taxon>
    </lineage>
</organism>
<keyword evidence="4" id="KW-1185">Reference proteome</keyword>
<name>A0ABD5QNF7_9EURY</name>
<dbReference type="Gene3D" id="3.30.450.20">
    <property type="entry name" value="PAS domain"/>
    <property type="match status" value="1"/>
</dbReference>